<dbReference type="KEGG" id="prel:PRELSG_1001400"/>
<dbReference type="OMA" id="VNIMIIN"/>
<gene>
    <name evidence="2" type="ORF">PRELSG_1001400</name>
</gene>
<dbReference type="RefSeq" id="XP_028533366.1">
    <property type="nucleotide sequence ID" value="XM_028676926.1"/>
</dbReference>
<sequence length="1130" mass="136050">MIKEKLLNFFNYFYCINNCYIYHIIFLYIFFLRITYTYAEITISHFFTYLLSKYENLEKSKKEKNLFYYFTNIFNFNNRNSDKFLNTKLFVVVYLPICLKCVYTLFFDYIAYYIYMHFYFRKINNDFKKPYYSSVSYENPIYKVNENFSHKKGIKQDKTDKKKKLNCVYINDTSNISIYKYKKYKLRKKKSLIYKKRLEYYTKNKNAKKTLIHRIIYKKGRIKEVRCKNNHIKDNLLNRSKKYDVFNKKLYYNILKERINIFTKRKKRNLNDEKKVFFNILRKGNTIKIKNIKLGNLRNNKNNYSICSYNAIDDNITSETYNANHDNFSRKTNMKIFSNSFCFNDILKDNNNRKIENFSSSSEFNKKSNNVEKQDKKIKKGENYFFNYHNNLRKNNSILNNESSKICGNMYIYEKCFENNKNDLCKHAHFEYCKIIEKNNICDNNFLTNNLHSIDEIFKYKSNNDIIFDDLKDKENKNNTRLKNLFKSLIGNLSIEYLFEYSNELIESNFSIPDNKYYYYNKFKSFHNEKSSNSYNIRKMINNKINAEYYNLKLNILILSCIIIQIFNSFILILISNNIITKKEKIFFFCFLYSLLESVTDVISDNIFFLCGKFTNIYKKEITINSIYILQVISKMVLSVSTIFIYFIYHIFIFSFKQVNIMIINTFIKVLSIFILSIIFLKNKNNIFKSYYDKKFINFNHYNNKKGDISYSKLLNSTKNDPFKIIIDKDELNVSKNGESNCNYSINKKIIKHINKDRDNICSPKKAIYHENFVMNRFVNDNTEKKKSRYIQLIFLKLKYISHIFNLFNLFPKIKKNIFKEDNANYNYTLLTLQNVKYDEENKHAIKEKQNYLIKIPIIKNIRNLCEINKLKYYSDKDSSNIKNNNIIGEEMEYMNEKKKIIININNNKLYKNGYNIYKYNNKSNKKKIIINYPFKLLLNNLNFSNIFYICLLLIIPTFERIFLNYKIKNITIGLHLYCYLSLVNHITDLIGLYLYISYFNEESYSSSIFLSSIINILLMTLRFLFLHNGYNQIGLLFLETALKSLHKTFFYMPIFILVTKAYIKNIHNIMCSFYSSILDFSSFASCYFEYLIISYYNIEDSKNVCTLVFIFFLILHLLSLIVISKLKKT</sequence>
<feature type="transmembrane region" description="Helical" evidence="1">
    <location>
        <begin position="632"/>
        <end position="653"/>
    </location>
</feature>
<feature type="transmembrane region" description="Helical" evidence="1">
    <location>
        <begin position="971"/>
        <end position="997"/>
    </location>
</feature>
<feature type="transmembrane region" description="Helical" evidence="1">
    <location>
        <begin position="1076"/>
        <end position="1099"/>
    </location>
</feature>
<keyword evidence="3" id="KW-1185">Reference proteome</keyword>
<evidence type="ECO:0000313" key="3">
    <source>
        <dbReference type="Proteomes" id="UP000220158"/>
    </source>
</evidence>
<dbReference type="EMBL" id="LN835305">
    <property type="protein sequence ID" value="CRH00363.1"/>
    <property type="molecule type" value="Genomic_DNA"/>
</dbReference>
<dbReference type="OrthoDB" id="372334at2759"/>
<dbReference type="GeneID" id="39736480"/>
<keyword evidence="1" id="KW-0472">Membrane</keyword>
<evidence type="ECO:0000256" key="1">
    <source>
        <dbReference type="SAM" id="Phobius"/>
    </source>
</evidence>
<protein>
    <submittedName>
        <fullName evidence="2">Uncharacterized protein</fullName>
    </submittedName>
</protein>
<organism evidence="2 3">
    <name type="scientific">Plasmodium relictum</name>
    <dbReference type="NCBI Taxonomy" id="85471"/>
    <lineage>
        <taxon>Eukaryota</taxon>
        <taxon>Sar</taxon>
        <taxon>Alveolata</taxon>
        <taxon>Apicomplexa</taxon>
        <taxon>Aconoidasida</taxon>
        <taxon>Haemosporida</taxon>
        <taxon>Plasmodiidae</taxon>
        <taxon>Plasmodium</taxon>
        <taxon>Plasmodium (Haemamoeba)</taxon>
    </lineage>
</organism>
<proteinExistence type="predicted"/>
<name>A0A1J1H6S6_PLARL</name>
<feature type="transmembrane region" description="Helical" evidence="1">
    <location>
        <begin position="12"/>
        <end position="31"/>
    </location>
</feature>
<feature type="transmembrane region" description="Helical" evidence="1">
    <location>
        <begin position="89"/>
        <end position="115"/>
    </location>
</feature>
<dbReference type="Proteomes" id="UP000220158">
    <property type="component" value="Chromosome 10"/>
</dbReference>
<feature type="transmembrane region" description="Helical" evidence="1">
    <location>
        <begin position="1009"/>
        <end position="1026"/>
    </location>
</feature>
<feature type="transmembrane region" description="Helical" evidence="1">
    <location>
        <begin position="1046"/>
        <end position="1064"/>
    </location>
</feature>
<feature type="transmembrane region" description="Helical" evidence="1">
    <location>
        <begin position="659"/>
        <end position="681"/>
    </location>
</feature>
<dbReference type="VEuPathDB" id="PlasmoDB:PRELSG_1001400"/>
<reference evidence="2 3" key="1">
    <citation type="submission" date="2015-04" db="EMBL/GenBank/DDBJ databases">
        <authorList>
            <consortium name="Pathogen Informatics"/>
        </authorList>
    </citation>
    <scope>NUCLEOTIDE SEQUENCE [LARGE SCALE GENOMIC DNA]</scope>
    <source>
        <strain evidence="2 3">SGS1</strain>
    </source>
</reference>
<keyword evidence="1" id="KW-0812">Transmembrane</keyword>
<feature type="transmembrane region" description="Helical" evidence="1">
    <location>
        <begin position="937"/>
        <end position="959"/>
    </location>
</feature>
<feature type="transmembrane region" description="Helical" evidence="1">
    <location>
        <begin position="1105"/>
        <end position="1124"/>
    </location>
</feature>
<evidence type="ECO:0000313" key="2">
    <source>
        <dbReference type="EMBL" id="CRH00363.1"/>
    </source>
</evidence>
<dbReference type="AlphaFoldDB" id="A0A1J1H6S6"/>
<keyword evidence="1" id="KW-1133">Transmembrane helix</keyword>
<feature type="transmembrane region" description="Helical" evidence="1">
    <location>
        <begin position="554"/>
        <end position="580"/>
    </location>
</feature>
<accession>A0A1J1H6S6</accession>